<organism evidence="3">
    <name type="scientific">Burkholderia stagnalis</name>
    <dbReference type="NCBI Taxonomy" id="1503054"/>
    <lineage>
        <taxon>Bacteria</taxon>
        <taxon>Pseudomonadati</taxon>
        <taxon>Pseudomonadota</taxon>
        <taxon>Betaproteobacteria</taxon>
        <taxon>Burkholderiales</taxon>
        <taxon>Burkholderiaceae</taxon>
        <taxon>Burkholderia</taxon>
        <taxon>Burkholderia cepacia complex</taxon>
    </lineage>
</organism>
<feature type="region of interest" description="Disordered" evidence="1">
    <location>
        <begin position="43"/>
        <end position="65"/>
    </location>
</feature>
<evidence type="ECO:0000313" key="4">
    <source>
        <dbReference type="Proteomes" id="UP000068603"/>
    </source>
</evidence>
<dbReference type="Proteomes" id="UP000068603">
    <property type="component" value="Unassembled WGS sequence"/>
</dbReference>
<accession>A0A107U5D6</accession>
<dbReference type="AlphaFoldDB" id="A0A107U5D6"/>
<gene>
    <name evidence="2" type="ORF">F7R25_01170</name>
    <name evidence="3" type="ORF">WT44_22235</name>
</gene>
<name>A0A107U5D6_9BURK</name>
<dbReference type="STRING" id="1503054.WT74_24630"/>
<evidence type="ECO:0000313" key="3">
    <source>
        <dbReference type="EMBL" id="KWA58868.1"/>
    </source>
</evidence>
<dbReference type="RefSeq" id="WP_059563587.1">
    <property type="nucleotide sequence ID" value="NZ_CABVPM010000164.1"/>
</dbReference>
<protein>
    <submittedName>
        <fullName evidence="3">Uncharacterized protein</fullName>
    </submittedName>
</protein>
<sequence>MPPLVAPAALLAGAVPGTVDGEGAMLLLDALEPESLSLRFEHPVPAATPATRRPTASARHTLRSD</sequence>
<evidence type="ECO:0000313" key="5">
    <source>
        <dbReference type="Proteomes" id="UP000473470"/>
    </source>
</evidence>
<feature type="compositionally biased region" description="Low complexity" evidence="1">
    <location>
        <begin position="45"/>
        <end position="59"/>
    </location>
</feature>
<reference evidence="3 4" key="1">
    <citation type="submission" date="2015-11" db="EMBL/GenBank/DDBJ databases">
        <title>Expanding the genomic diversity of Burkholderia species for the development of highly accurate diagnostics.</title>
        <authorList>
            <person name="Sahl J."/>
            <person name="Keim P."/>
            <person name="Wagner D."/>
        </authorList>
    </citation>
    <scope>NUCLEOTIDE SEQUENCE [LARGE SCALE GENOMIC DNA]</scope>
    <source>
        <strain evidence="3 4">MSMB1960WGS</strain>
    </source>
</reference>
<dbReference type="Proteomes" id="UP000473470">
    <property type="component" value="Unassembled WGS sequence"/>
</dbReference>
<dbReference type="EMBL" id="VZOK01000002">
    <property type="protein sequence ID" value="KAB0641162.1"/>
    <property type="molecule type" value="Genomic_DNA"/>
</dbReference>
<dbReference type="EMBL" id="LPHB01000056">
    <property type="protein sequence ID" value="KWA58868.1"/>
    <property type="molecule type" value="Genomic_DNA"/>
</dbReference>
<evidence type="ECO:0000256" key="1">
    <source>
        <dbReference type="SAM" id="MobiDB-lite"/>
    </source>
</evidence>
<dbReference type="KEGG" id="bstg:WT74_24630"/>
<reference evidence="2 5" key="2">
    <citation type="submission" date="2019-09" db="EMBL/GenBank/DDBJ databases">
        <title>Draft genome sequences of 48 bacterial type strains from the CCUG.</title>
        <authorList>
            <person name="Tunovic T."/>
            <person name="Pineiro-Iglesias B."/>
            <person name="Unosson C."/>
            <person name="Inganas E."/>
            <person name="Ohlen M."/>
            <person name="Cardew S."/>
            <person name="Jensie-Markopoulos S."/>
            <person name="Salva-Serra F."/>
            <person name="Jaen-Luchoro D."/>
            <person name="Karlsson R."/>
            <person name="Svensson-Stadler L."/>
            <person name="Chun J."/>
            <person name="Moore E."/>
        </authorList>
    </citation>
    <scope>NUCLEOTIDE SEQUENCE [LARGE SCALE GENOMIC DNA]</scope>
    <source>
        <strain evidence="2 5">CCUG 65686</strain>
    </source>
</reference>
<evidence type="ECO:0000313" key="2">
    <source>
        <dbReference type="EMBL" id="KAB0641162.1"/>
    </source>
</evidence>
<comment type="caution">
    <text evidence="3">The sequence shown here is derived from an EMBL/GenBank/DDBJ whole genome shotgun (WGS) entry which is preliminary data.</text>
</comment>
<proteinExistence type="predicted"/>